<feature type="transmembrane region" description="Helical" evidence="1">
    <location>
        <begin position="28"/>
        <end position="50"/>
    </location>
</feature>
<feature type="transmembrane region" description="Helical" evidence="1">
    <location>
        <begin position="82"/>
        <end position="104"/>
    </location>
</feature>
<feature type="transmembrane region" description="Helical" evidence="1">
    <location>
        <begin position="173"/>
        <end position="193"/>
    </location>
</feature>
<gene>
    <name evidence="2" type="ORF">Aocu_02480</name>
</gene>
<dbReference type="EMBL" id="LK028559">
    <property type="protein sequence ID" value="CDR30321.1"/>
    <property type="molecule type" value="Genomic_DNA"/>
</dbReference>
<organism evidence="2 3">
    <name type="scientific">Acholeplasma oculi</name>
    <dbReference type="NCBI Taxonomy" id="35623"/>
    <lineage>
        <taxon>Bacteria</taxon>
        <taxon>Bacillati</taxon>
        <taxon>Mycoplasmatota</taxon>
        <taxon>Mollicutes</taxon>
        <taxon>Acholeplasmatales</taxon>
        <taxon>Acholeplasmataceae</taxon>
        <taxon>Acholeplasma</taxon>
    </lineage>
</organism>
<dbReference type="AlphaFoldDB" id="A0A061AFK0"/>
<feature type="transmembrane region" description="Helical" evidence="1">
    <location>
        <begin position="116"/>
        <end position="136"/>
    </location>
</feature>
<name>A0A061AFK0_9MOLU</name>
<reference evidence="3" key="1">
    <citation type="submission" date="2014-05" db="EMBL/GenBank/DDBJ databases">
        <authorList>
            <person name="Kube M."/>
        </authorList>
    </citation>
    <scope>NUCLEOTIDE SEQUENCE [LARGE SCALE GENOMIC DNA]</scope>
</reference>
<dbReference type="PATRIC" id="fig|35623.3.peg.248"/>
<dbReference type="InParanoid" id="A0A061AFK0"/>
<protein>
    <recommendedName>
        <fullName evidence="4">TIGR02206 family membrane protein</fullName>
    </recommendedName>
</protein>
<dbReference type="KEGG" id="aoc:Aocu_02480"/>
<accession>A0A061AFK0</accession>
<evidence type="ECO:0008006" key="4">
    <source>
        <dbReference type="Google" id="ProtNLM"/>
    </source>
</evidence>
<sequence>MIEEFLKYFWSQEGYQYDPLEGQIFQTYHLNMLLISLVFLILFLVIGILVNNKKRYIQGLSIVLLILEALRVYNIMVIFDRTVIAALSFHLCSIGIYFMIIAGLFNKKIIYEMTFLHAMIGAPLALLIPSGILPWYHVYSFLPVQSFISHLLLSFIFIYAYHYKVFELKLHRFYIPLIGLFISIGLAYGMSLYNLHFQTGGSTNFFWTRDKDPMFDQVMNLPYPYYFYVLIRLLIAVGSVVYVTMIGIRHFIEHKKSIQ</sequence>
<evidence type="ECO:0000313" key="3">
    <source>
        <dbReference type="Proteomes" id="UP000032434"/>
    </source>
</evidence>
<dbReference type="STRING" id="35623.Aocu_02480"/>
<dbReference type="HOGENOM" id="CLU_1072088_0_0_14"/>
<evidence type="ECO:0000256" key="1">
    <source>
        <dbReference type="SAM" id="Phobius"/>
    </source>
</evidence>
<evidence type="ECO:0000313" key="2">
    <source>
        <dbReference type="EMBL" id="CDR30321.1"/>
    </source>
</evidence>
<feature type="transmembrane region" description="Helical" evidence="1">
    <location>
        <begin position="142"/>
        <end position="161"/>
    </location>
</feature>
<keyword evidence="1" id="KW-0472">Membrane</keyword>
<dbReference type="Pfam" id="PF14808">
    <property type="entry name" value="TMEM164"/>
    <property type="match status" value="1"/>
</dbReference>
<proteinExistence type="predicted"/>
<keyword evidence="3" id="KW-1185">Reference proteome</keyword>
<dbReference type="RefSeq" id="WP_045748885.1">
    <property type="nucleotide sequence ID" value="NZ_FUZK01000002.1"/>
</dbReference>
<feature type="transmembrane region" description="Helical" evidence="1">
    <location>
        <begin position="57"/>
        <end position="76"/>
    </location>
</feature>
<keyword evidence="1" id="KW-1133">Transmembrane helix</keyword>
<keyword evidence="1" id="KW-0812">Transmembrane</keyword>
<dbReference type="Proteomes" id="UP000032434">
    <property type="component" value="Chromosome 1"/>
</dbReference>
<feature type="transmembrane region" description="Helical" evidence="1">
    <location>
        <begin position="225"/>
        <end position="248"/>
    </location>
</feature>